<comment type="caution">
    <text evidence="1">The sequence shown here is derived from an EMBL/GenBank/DDBJ whole genome shotgun (WGS) entry which is preliminary data.</text>
</comment>
<dbReference type="AlphaFoldDB" id="A0A6G1VJQ3"/>
<dbReference type="PANTHER" id="PTHR35532:SF5">
    <property type="entry name" value="CARBOHYDRATE-BINDING DOMAIN-CONTAINING PROTEIN"/>
    <property type="match status" value="1"/>
</dbReference>
<proteinExistence type="predicted"/>
<gene>
    <name evidence="1" type="ORF">F7D25_01530</name>
</gene>
<organism evidence="1 2">
    <name type="scientific">Segatella copri</name>
    <dbReference type="NCBI Taxonomy" id="165179"/>
    <lineage>
        <taxon>Bacteria</taxon>
        <taxon>Pseudomonadati</taxon>
        <taxon>Bacteroidota</taxon>
        <taxon>Bacteroidia</taxon>
        <taxon>Bacteroidales</taxon>
        <taxon>Prevotellaceae</taxon>
        <taxon>Segatella</taxon>
    </lineage>
</organism>
<dbReference type="PANTHER" id="PTHR35532">
    <property type="entry name" value="SIMILAR TO POLYHYDROXYALKANOATE DEPOLYMERASE"/>
    <property type="match status" value="1"/>
</dbReference>
<reference evidence="1 2" key="1">
    <citation type="submission" date="2019-09" db="EMBL/GenBank/DDBJ databases">
        <title>Distinct polysaccharide growth profiles of human intestinal Prevotella copri isolates.</title>
        <authorList>
            <person name="Fehlner-Peach H."/>
            <person name="Magnabosco C."/>
            <person name="Raghavan V."/>
            <person name="Scher J.U."/>
            <person name="Tett A."/>
            <person name="Cox L.M."/>
            <person name="Gottsegen C."/>
            <person name="Watters A."/>
            <person name="Wiltshire- Gordon J.D."/>
            <person name="Segata N."/>
            <person name="Bonneau R."/>
            <person name="Littman D.R."/>
        </authorList>
    </citation>
    <scope>NUCLEOTIDE SEQUENCE [LARGE SCALE GENOMIC DNA]</scope>
    <source>
        <strain evidence="2">iAA917</strain>
    </source>
</reference>
<dbReference type="OrthoDB" id="679512at2"/>
<evidence type="ECO:0008006" key="3">
    <source>
        <dbReference type="Google" id="ProtNLM"/>
    </source>
</evidence>
<protein>
    <recommendedName>
        <fullName evidence="3">Discoidin domain-containing protein</fullName>
    </recommendedName>
</protein>
<accession>A0A6G1VJQ3</accession>
<dbReference type="Proteomes" id="UP000477980">
    <property type="component" value="Unassembled WGS sequence"/>
</dbReference>
<dbReference type="EMBL" id="VZAH01000013">
    <property type="protein sequence ID" value="MQP13118.1"/>
    <property type="molecule type" value="Genomic_DNA"/>
</dbReference>
<evidence type="ECO:0000313" key="1">
    <source>
        <dbReference type="EMBL" id="MQP13118.1"/>
    </source>
</evidence>
<evidence type="ECO:0000313" key="2">
    <source>
        <dbReference type="Proteomes" id="UP000477980"/>
    </source>
</evidence>
<dbReference type="InterPro" id="IPR008979">
    <property type="entry name" value="Galactose-bd-like_sf"/>
</dbReference>
<sequence>MPIDLRPSTLYNIKFGLCSDYTALGVYAMRSVGIPVGENLIPHWGNSNLGHVFNFVYGNDRKYHDFASGEQNPDEHLVRFKNKIPKIYKMTFGRQNTSLGVISRDLEDVPSFFKNPCLEDVTGKYAVVNAQTTEIDISNKQNNKFAYLCVFDPQGWFPVAWTQIEGDKAVFKNIGPNIVYQAALYDKGEIQPVGNPFFLDSIGRKAYFVPQKRKQQLRLERKKENSSSLEEIVLYMKGGKFQGANKKDFSDAVTYHVIKATPKPKYTTVICDESVQNRPVKYLRYLSSDETYGNMAEVEFYARGQLKPQKGKIIGKYETSRFYPRNGAEKMFDGDPLSFFHTNDTLSWGGLELKQPVCINKIRYLIRNDDNGIRKGHLYELFYCKDGVWTSLGKKRAILDDELIYKNVPQGALLWLRDLTKGQEERIFEYKNKKVYWY</sequence>
<name>A0A6G1VJQ3_9BACT</name>
<dbReference type="RefSeq" id="WP_153089730.1">
    <property type="nucleotide sequence ID" value="NZ_VZAH01000013.1"/>
</dbReference>
<dbReference type="SUPFAM" id="SSF49785">
    <property type="entry name" value="Galactose-binding domain-like"/>
    <property type="match status" value="1"/>
</dbReference>
<dbReference type="Gene3D" id="2.60.120.260">
    <property type="entry name" value="Galactose-binding domain-like"/>
    <property type="match status" value="2"/>
</dbReference>